<dbReference type="EMBL" id="NWTK01000001">
    <property type="protein sequence ID" value="PKR56001.1"/>
    <property type="molecule type" value="Genomic_DNA"/>
</dbReference>
<evidence type="ECO:0000313" key="2">
    <source>
        <dbReference type="EMBL" id="PKR56001.1"/>
    </source>
</evidence>
<dbReference type="AlphaFoldDB" id="A0A2N3KZK3"/>
<keyword evidence="1" id="KW-0472">Membrane</keyword>
<feature type="transmembrane region" description="Helical" evidence="1">
    <location>
        <begin position="208"/>
        <end position="231"/>
    </location>
</feature>
<evidence type="ECO:0008006" key="4">
    <source>
        <dbReference type="Google" id="ProtNLM"/>
    </source>
</evidence>
<dbReference type="PANTHER" id="PTHR34219">
    <property type="entry name" value="IRON-REGULATED INNER MEMBRANE PROTEIN-RELATED"/>
    <property type="match status" value="1"/>
</dbReference>
<feature type="transmembrane region" description="Helical" evidence="1">
    <location>
        <begin position="377"/>
        <end position="398"/>
    </location>
</feature>
<feature type="transmembrane region" description="Helical" evidence="1">
    <location>
        <begin position="31"/>
        <end position="55"/>
    </location>
</feature>
<dbReference type="PANTHER" id="PTHR34219:SF1">
    <property type="entry name" value="PEPSY DOMAIN-CONTAINING PROTEIN"/>
    <property type="match status" value="1"/>
</dbReference>
<evidence type="ECO:0000313" key="3">
    <source>
        <dbReference type="Proteomes" id="UP000233597"/>
    </source>
</evidence>
<protein>
    <recommendedName>
        <fullName evidence="4">PepSY domain-containing protein</fullName>
    </recommendedName>
</protein>
<dbReference type="RefSeq" id="WP_101263991.1">
    <property type="nucleotide sequence ID" value="NZ_NWTK01000001.1"/>
</dbReference>
<feature type="transmembrane region" description="Helical" evidence="1">
    <location>
        <begin position="418"/>
        <end position="451"/>
    </location>
</feature>
<dbReference type="Pfam" id="PF03929">
    <property type="entry name" value="PepSY_TM"/>
    <property type="match status" value="1"/>
</dbReference>
<keyword evidence="1" id="KW-0812">Transmembrane</keyword>
<accession>A0A2N3KZK3</accession>
<sequence length="460" mass="50163">MPNSSSKATERQNGANGAKGTNGFYRAVWRWHFYAGLFVLPFIVLLAITGGAYLFRDEIDNFVYADLKQVTPTAETPLPYSVQITNALALQDGKVVKLTTPISPTASTEVTIADASSARHAVYVNPYTGQALGELGDRDTIMWTIRRLHSLAEFGTFTNALIEIVGGWTILLVATGIYLWWPKRTDGSSRLAIRGKPANRRWWRDSHAIVGLFAGFFIVFLATTGMPWSVFWGKYANQFANGTPTGYPSGVRVDVPLSTIPMIDAFGQTGWTTENAPLPQSVDTAAQAIGIDAATSTFNALGMVPGYAVSMPSGERGVYSASVYPDDLSLQHVIHLDQYSGKPLINMTYADYGPLGKAMEWGINVHMGQEFGLANQLFMLAICASLVFMAVSAGVMWWKRRPSGQMGVPPLPRDMRKVYGVTAILAIGGIIFPLVGLSMIIILALDMLLVVRPRLQLRNA</sequence>
<dbReference type="Proteomes" id="UP000233597">
    <property type="component" value="Unassembled WGS sequence"/>
</dbReference>
<comment type="caution">
    <text evidence="2">The sequence shown here is derived from an EMBL/GenBank/DDBJ whole genome shotgun (WGS) entry which is preliminary data.</text>
</comment>
<proteinExistence type="predicted"/>
<gene>
    <name evidence="2" type="ORF">COO20_01965</name>
</gene>
<evidence type="ECO:0000256" key="1">
    <source>
        <dbReference type="SAM" id="Phobius"/>
    </source>
</evidence>
<name>A0A2N3KZK3_9PROT</name>
<dbReference type="OrthoDB" id="9791166at2"/>
<dbReference type="InterPro" id="IPR005625">
    <property type="entry name" value="PepSY-ass_TM"/>
</dbReference>
<reference evidence="2 3" key="1">
    <citation type="submission" date="2017-09" db="EMBL/GenBank/DDBJ databases">
        <title>Biodiversity and function of Thalassospira species in the particle-attached aromatic-hydrocarbon-degrading consortia from the surface seawater of the South China Sea.</title>
        <authorList>
            <person name="Dong C."/>
            <person name="Liu R."/>
            <person name="Shao Z."/>
        </authorList>
    </citation>
    <scope>NUCLEOTIDE SEQUENCE [LARGE SCALE GENOMIC DNA]</scope>
    <source>
        <strain evidence="2 3">CSC1P2</strain>
    </source>
</reference>
<keyword evidence="1" id="KW-1133">Transmembrane helix</keyword>
<organism evidence="2 3">
    <name type="scientific">Thalassospira marina</name>
    <dbReference type="NCBI Taxonomy" id="2048283"/>
    <lineage>
        <taxon>Bacteria</taxon>
        <taxon>Pseudomonadati</taxon>
        <taxon>Pseudomonadota</taxon>
        <taxon>Alphaproteobacteria</taxon>
        <taxon>Rhodospirillales</taxon>
        <taxon>Thalassospiraceae</taxon>
        <taxon>Thalassospira</taxon>
    </lineage>
</organism>
<feature type="transmembrane region" description="Helical" evidence="1">
    <location>
        <begin position="156"/>
        <end position="181"/>
    </location>
</feature>